<keyword evidence="5" id="KW-0406">Ion transport</keyword>
<keyword evidence="2" id="KW-0813">Transport</keyword>
<proteinExistence type="predicted"/>
<dbReference type="SMART" id="SM00116">
    <property type="entry name" value="CBS"/>
    <property type="match status" value="2"/>
</dbReference>
<evidence type="ECO:0000256" key="8">
    <source>
        <dbReference type="ARBA" id="ARBA00023214"/>
    </source>
</evidence>
<accession>A0A4R2M0V5</accession>
<dbReference type="SUPFAM" id="SSF81340">
    <property type="entry name" value="Clc chloride channel"/>
    <property type="match status" value="1"/>
</dbReference>
<keyword evidence="7" id="KW-0869">Chloride channel</keyword>
<dbReference type="InterPro" id="IPR014743">
    <property type="entry name" value="Cl-channel_core"/>
</dbReference>
<dbReference type="Pfam" id="PF00571">
    <property type="entry name" value="CBS"/>
    <property type="match status" value="2"/>
</dbReference>
<name>A0A4R2M0V5_9BACE</name>
<dbReference type="PROSITE" id="PS51371">
    <property type="entry name" value="CBS"/>
    <property type="match status" value="2"/>
</dbReference>
<dbReference type="SUPFAM" id="SSF54631">
    <property type="entry name" value="CBS-domain pair"/>
    <property type="match status" value="1"/>
</dbReference>
<comment type="subcellular location">
    <subcellularLocation>
        <location evidence="1">Membrane</location>
        <topology evidence="1">Multi-pass membrane protein</topology>
    </subcellularLocation>
</comment>
<evidence type="ECO:0000256" key="2">
    <source>
        <dbReference type="ARBA" id="ARBA00022448"/>
    </source>
</evidence>
<reference evidence="12 13" key="1">
    <citation type="submission" date="2019-03" db="EMBL/GenBank/DDBJ databases">
        <title>Genomic Encyclopedia of Type Strains, Phase IV (KMG-IV): sequencing the most valuable type-strain genomes for metagenomic binning, comparative biology and taxonomic classification.</title>
        <authorList>
            <person name="Goeker M."/>
        </authorList>
    </citation>
    <scope>NUCLEOTIDE SEQUENCE [LARGE SCALE GENOMIC DNA]</scope>
    <source>
        <strain evidence="12 13">DSM 23917</strain>
    </source>
</reference>
<sequence length="208" mass="23372">MGMAGVMSGVMHAPLTGVFLIAELTGGYDLFLPLLIVSVSSYLTIIMFEPHSLYSMRLAKKGELLTHHKDKAVLTLMKMENVVEKDFVPVRPDMDLGEMVKAISASHRNIFPVVDKEGVLLGIVSLDAIRNIMFRQELYHRFTVGRFMTSTPARLYDTDSMEQVMRTFDDTGAWNLPVVDAGGKYLGFVSKSKIFNSYREVLVHFSED</sequence>
<dbReference type="GO" id="GO:0034707">
    <property type="term" value="C:chloride channel complex"/>
    <property type="evidence" value="ECO:0007669"/>
    <property type="project" value="UniProtKB-KW"/>
</dbReference>
<dbReference type="CDD" id="cd02205">
    <property type="entry name" value="CBS_pair_SF"/>
    <property type="match status" value="1"/>
</dbReference>
<dbReference type="EMBL" id="SLXB01000003">
    <property type="protein sequence ID" value="TCO95282.1"/>
    <property type="molecule type" value="Genomic_DNA"/>
</dbReference>
<evidence type="ECO:0000313" key="13">
    <source>
        <dbReference type="Proteomes" id="UP000295600"/>
    </source>
</evidence>
<organism evidence="12 13">
    <name type="scientific">Prevotella heparinolytica</name>
    <dbReference type="NCBI Taxonomy" id="28113"/>
    <lineage>
        <taxon>Bacteria</taxon>
        <taxon>Pseudomonadati</taxon>
        <taxon>Bacteroidota</taxon>
        <taxon>Bacteroidia</taxon>
        <taxon>Bacteroidales</taxon>
        <taxon>Bacteroidaceae</taxon>
        <taxon>Bacteroides</taxon>
    </lineage>
</organism>
<evidence type="ECO:0000256" key="1">
    <source>
        <dbReference type="ARBA" id="ARBA00004141"/>
    </source>
</evidence>
<dbReference type="InterPro" id="IPR001807">
    <property type="entry name" value="ClC"/>
</dbReference>
<evidence type="ECO:0000256" key="5">
    <source>
        <dbReference type="ARBA" id="ARBA00023065"/>
    </source>
</evidence>
<evidence type="ECO:0000313" key="12">
    <source>
        <dbReference type="EMBL" id="TCO95282.1"/>
    </source>
</evidence>
<feature type="domain" description="CBS" evidence="11">
    <location>
        <begin position="83"/>
        <end position="142"/>
    </location>
</feature>
<keyword evidence="3" id="KW-0812">Transmembrane</keyword>
<dbReference type="InterPro" id="IPR000644">
    <property type="entry name" value="CBS_dom"/>
</dbReference>
<dbReference type="GO" id="GO:0005254">
    <property type="term" value="F:chloride channel activity"/>
    <property type="evidence" value="ECO:0007669"/>
    <property type="project" value="UniProtKB-KW"/>
</dbReference>
<keyword evidence="8" id="KW-0868">Chloride</keyword>
<evidence type="ECO:0000256" key="9">
    <source>
        <dbReference type="ARBA" id="ARBA00023303"/>
    </source>
</evidence>
<protein>
    <submittedName>
        <fullName evidence="12">CBS domain protein</fullName>
    </submittedName>
</protein>
<dbReference type="PANTHER" id="PTHR43427">
    <property type="entry name" value="CHLORIDE CHANNEL PROTEIN CLC-E"/>
    <property type="match status" value="1"/>
</dbReference>
<dbReference type="Gene3D" id="1.10.3080.10">
    <property type="entry name" value="Clc chloride channel"/>
    <property type="match status" value="1"/>
</dbReference>
<evidence type="ECO:0000256" key="4">
    <source>
        <dbReference type="ARBA" id="ARBA00022989"/>
    </source>
</evidence>
<evidence type="ECO:0000256" key="3">
    <source>
        <dbReference type="ARBA" id="ARBA00022692"/>
    </source>
</evidence>
<evidence type="ECO:0000256" key="7">
    <source>
        <dbReference type="ARBA" id="ARBA00023173"/>
    </source>
</evidence>
<comment type="caution">
    <text evidence="12">The sequence shown here is derived from an EMBL/GenBank/DDBJ whole genome shotgun (WGS) entry which is preliminary data.</text>
</comment>
<gene>
    <name evidence="12" type="ORF">EV202_103162</name>
</gene>
<dbReference type="InterPro" id="IPR046342">
    <property type="entry name" value="CBS_dom_sf"/>
</dbReference>
<dbReference type="AlphaFoldDB" id="A0A4R2M0V5"/>
<dbReference type="PANTHER" id="PTHR43427:SF6">
    <property type="entry name" value="CHLORIDE CHANNEL PROTEIN CLC-E"/>
    <property type="match status" value="1"/>
</dbReference>
<keyword evidence="10" id="KW-0129">CBS domain</keyword>
<dbReference type="InterPro" id="IPR050368">
    <property type="entry name" value="ClC-type_chloride_channel"/>
</dbReference>
<evidence type="ECO:0000259" key="11">
    <source>
        <dbReference type="PROSITE" id="PS51371"/>
    </source>
</evidence>
<keyword evidence="9" id="KW-0407">Ion channel</keyword>
<keyword evidence="4" id="KW-1133">Transmembrane helix</keyword>
<dbReference type="Proteomes" id="UP000295600">
    <property type="component" value="Unassembled WGS sequence"/>
</dbReference>
<evidence type="ECO:0000256" key="6">
    <source>
        <dbReference type="ARBA" id="ARBA00023136"/>
    </source>
</evidence>
<dbReference type="Pfam" id="PF00654">
    <property type="entry name" value="Voltage_CLC"/>
    <property type="match status" value="1"/>
</dbReference>
<keyword evidence="6" id="KW-0472">Membrane</keyword>
<evidence type="ECO:0000256" key="10">
    <source>
        <dbReference type="PROSITE-ProRule" id="PRU00703"/>
    </source>
</evidence>
<dbReference type="Gene3D" id="3.10.580.10">
    <property type="entry name" value="CBS-domain"/>
    <property type="match status" value="1"/>
</dbReference>
<feature type="domain" description="CBS" evidence="11">
    <location>
        <begin position="148"/>
        <end position="207"/>
    </location>
</feature>